<organism evidence="7 8">
    <name type="scientific">Pontibacillus salicampi</name>
    <dbReference type="NCBI Taxonomy" id="1449801"/>
    <lineage>
        <taxon>Bacteria</taxon>
        <taxon>Bacillati</taxon>
        <taxon>Bacillota</taxon>
        <taxon>Bacilli</taxon>
        <taxon>Bacillales</taxon>
        <taxon>Bacillaceae</taxon>
        <taxon>Pontibacillus</taxon>
    </lineage>
</organism>
<keyword evidence="2 5" id="KW-0812">Transmembrane</keyword>
<feature type="transmembrane region" description="Helical" evidence="5">
    <location>
        <begin position="6"/>
        <end position="22"/>
    </location>
</feature>
<evidence type="ECO:0000256" key="4">
    <source>
        <dbReference type="ARBA" id="ARBA00023136"/>
    </source>
</evidence>
<evidence type="ECO:0000313" key="7">
    <source>
        <dbReference type="EMBL" id="MFC0522592.1"/>
    </source>
</evidence>
<evidence type="ECO:0000259" key="6">
    <source>
        <dbReference type="Pfam" id="PF01957"/>
    </source>
</evidence>
<name>A0ABV6LJR8_9BACI</name>
<dbReference type="Gene3D" id="2.40.50.140">
    <property type="entry name" value="Nucleic acid-binding proteins"/>
    <property type="match status" value="1"/>
</dbReference>
<keyword evidence="3 5" id="KW-1133">Transmembrane helix</keyword>
<dbReference type="Pfam" id="PF01957">
    <property type="entry name" value="NfeD"/>
    <property type="match status" value="1"/>
</dbReference>
<proteinExistence type="predicted"/>
<feature type="transmembrane region" description="Helical" evidence="5">
    <location>
        <begin position="52"/>
        <end position="70"/>
    </location>
</feature>
<feature type="transmembrane region" description="Helical" evidence="5">
    <location>
        <begin position="102"/>
        <end position="123"/>
    </location>
</feature>
<feature type="transmembrane region" description="Helical" evidence="5">
    <location>
        <begin position="29"/>
        <end position="46"/>
    </location>
</feature>
<dbReference type="InterPro" id="IPR052165">
    <property type="entry name" value="Membrane_assoc_protease"/>
</dbReference>
<dbReference type="InterPro" id="IPR002810">
    <property type="entry name" value="NfeD-like_C"/>
</dbReference>
<dbReference type="PANTHER" id="PTHR33507">
    <property type="entry name" value="INNER MEMBRANE PROTEIN YBBJ"/>
    <property type="match status" value="1"/>
</dbReference>
<comment type="subcellular location">
    <subcellularLocation>
        <location evidence="1">Membrane</location>
        <topology evidence="1">Multi-pass membrane protein</topology>
    </subcellularLocation>
</comment>
<dbReference type="EMBL" id="JBHLTP010000003">
    <property type="protein sequence ID" value="MFC0522592.1"/>
    <property type="molecule type" value="Genomic_DNA"/>
</dbReference>
<evidence type="ECO:0000256" key="5">
    <source>
        <dbReference type="SAM" id="Phobius"/>
    </source>
</evidence>
<feature type="domain" description="NfeD-like C-terminal" evidence="6">
    <location>
        <begin position="154"/>
        <end position="207"/>
    </location>
</feature>
<dbReference type="PANTHER" id="PTHR33507:SF3">
    <property type="entry name" value="INNER MEMBRANE PROTEIN YBBJ"/>
    <property type="match status" value="1"/>
</dbReference>
<evidence type="ECO:0000256" key="3">
    <source>
        <dbReference type="ARBA" id="ARBA00022989"/>
    </source>
</evidence>
<accession>A0ABV6LJR8</accession>
<gene>
    <name evidence="7" type="ORF">ACFFGV_03165</name>
</gene>
<evidence type="ECO:0000256" key="2">
    <source>
        <dbReference type="ARBA" id="ARBA00022692"/>
    </source>
</evidence>
<reference evidence="7 8" key="1">
    <citation type="submission" date="2024-09" db="EMBL/GenBank/DDBJ databases">
        <authorList>
            <person name="Sun Q."/>
            <person name="Mori K."/>
        </authorList>
    </citation>
    <scope>NUCLEOTIDE SEQUENCE [LARGE SCALE GENOMIC DNA]</scope>
    <source>
        <strain evidence="7 8">NCAIM B.02529</strain>
    </source>
</reference>
<evidence type="ECO:0000313" key="8">
    <source>
        <dbReference type="Proteomes" id="UP001589836"/>
    </source>
</evidence>
<dbReference type="SUPFAM" id="SSF141322">
    <property type="entry name" value="NfeD domain-like"/>
    <property type="match status" value="1"/>
</dbReference>
<evidence type="ECO:0000256" key="1">
    <source>
        <dbReference type="ARBA" id="ARBA00004141"/>
    </source>
</evidence>
<keyword evidence="8" id="KW-1185">Reference proteome</keyword>
<comment type="caution">
    <text evidence="7">The sequence shown here is derived from an EMBL/GenBank/DDBJ whole genome shotgun (WGS) entry which is preliminary data.</text>
</comment>
<dbReference type="Proteomes" id="UP001589836">
    <property type="component" value="Unassembled WGS sequence"/>
</dbReference>
<dbReference type="RefSeq" id="WP_377345117.1">
    <property type="nucleotide sequence ID" value="NZ_JBHLTP010000003.1"/>
</dbReference>
<dbReference type="InterPro" id="IPR012340">
    <property type="entry name" value="NA-bd_OB-fold"/>
</dbReference>
<sequence>MFAIDAAWIALLITGLGTLFLFGELLVNMRGVFGVLGLAFIMFYFMSHLSTSMFFIMGIVYLVSLLLIIIDGNFLNDGTLTTIGSISMLFTIGMAANDWVTGLYGVSGVLIGGFGSLLFLKVFPKRNMWSKITLLDQLSSEEGYNSMNESYRHLIGKEGITLTDLRPVGTVSINNQEYSVVSNGHWMKRNEKVVVERVDGTKILVKKVEN</sequence>
<feature type="transmembrane region" description="Helical" evidence="5">
    <location>
        <begin position="77"/>
        <end position="96"/>
    </location>
</feature>
<keyword evidence="4 5" id="KW-0472">Membrane</keyword>
<protein>
    <submittedName>
        <fullName evidence="7">NfeD family protein</fullName>
    </submittedName>
</protein>